<reference evidence="1" key="1">
    <citation type="submission" date="2024-04" db="EMBL/GenBank/DDBJ databases">
        <authorList>
            <consortium name="Molecular Ecology Group"/>
        </authorList>
    </citation>
    <scope>NUCLEOTIDE SEQUENCE</scope>
</reference>
<name>A0AAV2NK60_9HYME</name>
<sequence length="76" mass="8061">MAHLTHARNSSIGAPLINIGADLIATLSNPKGCLMHRVNCKLAKRDPATRIYAMLVTGKQTFPSDPAGFAAVTEQS</sequence>
<protein>
    <submittedName>
        <fullName evidence="1">Uncharacterized protein</fullName>
    </submittedName>
</protein>
<dbReference type="AlphaFoldDB" id="A0AAV2NK60"/>
<evidence type="ECO:0000313" key="2">
    <source>
        <dbReference type="Proteomes" id="UP001497644"/>
    </source>
</evidence>
<dbReference type="EMBL" id="OZ034825">
    <property type="protein sequence ID" value="CAL1679872.1"/>
    <property type="molecule type" value="Genomic_DNA"/>
</dbReference>
<gene>
    <name evidence="1" type="ORF">LPLAT_LOCUS5985</name>
</gene>
<dbReference type="Proteomes" id="UP001497644">
    <property type="component" value="Chromosome 2"/>
</dbReference>
<proteinExistence type="predicted"/>
<evidence type="ECO:0000313" key="1">
    <source>
        <dbReference type="EMBL" id="CAL1679872.1"/>
    </source>
</evidence>
<organism evidence="1 2">
    <name type="scientific">Lasius platythorax</name>
    <dbReference type="NCBI Taxonomy" id="488582"/>
    <lineage>
        <taxon>Eukaryota</taxon>
        <taxon>Metazoa</taxon>
        <taxon>Ecdysozoa</taxon>
        <taxon>Arthropoda</taxon>
        <taxon>Hexapoda</taxon>
        <taxon>Insecta</taxon>
        <taxon>Pterygota</taxon>
        <taxon>Neoptera</taxon>
        <taxon>Endopterygota</taxon>
        <taxon>Hymenoptera</taxon>
        <taxon>Apocrita</taxon>
        <taxon>Aculeata</taxon>
        <taxon>Formicoidea</taxon>
        <taxon>Formicidae</taxon>
        <taxon>Formicinae</taxon>
        <taxon>Lasius</taxon>
        <taxon>Lasius</taxon>
    </lineage>
</organism>
<accession>A0AAV2NK60</accession>
<keyword evidence="2" id="KW-1185">Reference proteome</keyword>